<protein>
    <recommendedName>
        <fullName evidence="5">MFS transporter</fullName>
    </recommendedName>
</protein>
<keyword evidence="2" id="KW-0472">Membrane</keyword>
<sequence>MIASARTLVRRNDVWRNGTSTGHRVMYLTTASLAAGVGLSALYTSRVLTRAAAGVPEGRLFTLALYGALFGSFTIVPQWDRMPGRARPVTALLTVGAGYGLFAGLSVAESPALYQIGAWLLGVTGSPWIKVVLQANRWIEAGHRIRTDVRWPSTTWAAVMVGLTLGLAAVLTAQGGLVPAACAAEPAGRAASTTGLRAAALATAGVACLAALALAVLTPSEDGHHEATSVKRIVLGSFRALRHPYVATVAIAYGMSSGMLGAFDELWLRALPRTAPNWLPGLLNFGVLSGSTALLAIAFFGDRATHRHHRAEVFLDRHARPLTLLTGAIMALGGGSVAVSQHVLGDPTAGIVINAGLGEIGSTILLPLVDSLFKARFPRHARSRDEANEAANTVKVLGQLGLGAQLGATTWATSAWNGVSILIAALGAGTFATTAALHLWRPRVATRRERVRRQYKTMVSGESSLRVTSRTSHPGTVAARRSSTMDRTSAARRVPGLNRGH</sequence>
<keyword evidence="2" id="KW-1133">Transmembrane helix</keyword>
<organism evidence="3 4">
    <name type="scientific">Amycolatopsis pigmentata</name>
    <dbReference type="NCBI Taxonomy" id="450801"/>
    <lineage>
        <taxon>Bacteria</taxon>
        <taxon>Bacillati</taxon>
        <taxon>Actinomycetota</taxon>
        <taxon>Actinomycetes</taxon>
        <taxon>Pseudonocardiales</taxon>
        <taxon>Pseudonocardiaceae</taxon>
        <taxon>Amycolatopsis</taxon>
    </lineage>
</organism>
<dbReference type="RefSeq" id="WP_378268252.1">
    <property type="nucleotide sequence ID" value="NZ_JBHUKR010000017.1"/>
</dbReference>
<feature type="region of interest" description="Disordered" evidence="1">
    <location>
        <begin position="458"/>
        <end position="501"/>
    </location>
</feature>
<name>A0ABW5FYV5_9PSEU</name>
<dbReference type="EMBL" id="JBHUKR010000017">
    <property type="protein sequence ID" value="MFD2420228.1"/>
    <property type="molecule type" value="Genomic_DNA"/>
</dbReference>
<feature type="transmembrane region" description="Helical" evidence="2">
    <location>
        <begin position="322"/>
        <end position="339"/>
    </location>
</feature>
<evidence type="ECO:0000256" key="1">
    <source>
        <dbReference type="SAM" id="MobiDB-lite"/>
    </source>
</evidence>
<feature type="transmembrane region" description="Helical" evidence="2">
    <location>
        <begin position="198"/>
        <end position="219"/>
    </location>
</feature>
<dbReference type="Gene3D" id="1.20.1250.20">
    <property type="entry name" value="MFS general substrate transporter like domains"/>
    <property type="match status" value="1"/>
</dbReference>
<evidence type="ECO:0000313" key="4">
    <source>
        <dbReference type="Proteomes" id="UP001597417"/>
    </source>
</evidence>
<feature type="transmembrane region" description="Helical" evidence="2">
    <location>
        <begin position="282"/>
        <end position="301"/>
    </location>
</feature>
<gene>
    <name evidence="3" type="ORF">ACFSXZ_28245</name>
</gene>
<keyword evidence="2" id="KW-0812">Transmembrane</keyword>
<dbReference type="InterPro" id="IPR036259">
    <property type="entry name" value="MFS_trans_sf"/>
</dbReference>
<feature type="transmembrane region" description="Helical" evidence="2">
    <location>
        <begin position="113"/>
        <end position="133"/>
    </location>
</feature>
<dbReference type="Proteomes" id="UP001597417">
    <property type="component" value="Unassembled WGS sequence"/>
</dbReference>
<accession>A0ABW5FYV5</accession>
<dbReference type="SUPFAM" id="SSF103473">
    <property type="entry name" value="MFS general substrate transporter"/>
    <property type="match status" value="1"/>
</dbReference>
<reference evidence="4" key="1">
    <citation type="journal article" date="2019" name="Int. J. Syst. Evol. Microbiol.">
        <title>The Global Catalogue of Microorganisms (GCM) 10K type strain sequencing project: providing services to taxonomists for standard genome sequencing and annotation.</title>
        <authorList>
            <consortium name="The Broad Institute Genomics Platform"/>
            <consortium name="The Broad Institute Genome Sequencing Center for Infectious Disease"/>
            <person name="Wu L."/>
            <person name="Ma J."/>
        </authorList>
    </citation>
    <scope>NUCLEOTIDE SEQUENCE [LARGE SCALE GENOMIC DNA]</scope>
    <source>
        <strain evidence="4">CGMCC 4.7645</strain>
    </source>
</reference>
<feature type="transmembrane region" description="Helical" evidence="2">
    <location>
        <begin position="240"/>
        <end position="262"/>
    </location>
</feature>
<feature type="transmembrane region" description="Helical" evidence="2">
    <location>
        <begin position="154"/>
        <end position="178"/>
    </location>
</feature>
<evidence type="ECO:0008006" key="5">
    <source>
        <dbReference type="Google" id="ProtNLM"/>
    </source>
</evidence>
<proteinExistence type="predicted"/>
<feature type="transmembrane region" description="Helical" evidence="2">
    <location>
        <begin position="419"/>
        <end position="440"/>
    </location>
</feature>
<feature type="compositionally biased region" description="Polar residues" evidence="1">
    <location>
        <begin position="460"/>
        <end position="474"/>
    </location>
</feature>
<feature type="transmembrane region" description="Helical" evidence="2">
    <location>
        <begin position="89"/>
        <end position="107"/>
    </location>
</feature>
<comment type="caution">
    <text evidence="3">The sequence shown here is derived from an EMBL/GenBank/DDBJ whole genome shotgun (WGS) entry which is preliminary data.</text>
</comment>
<evidence type="ECO:0000313" key="3">
    <source>
        <dbReference type="EMBL" id="MFD2420228.1"/>
    </source>
</evidence>
<keyword evidence="4" id="KW-1185">Reference proteome</keyword>
<feature type="transmembrane region" description="Helical" evidence="2">
    <location>
        <begin position="60"/>
        <end position="77"/>
    </location>
</feature>
<evidence type="ECO:0000256" key="2">
    <source>
        <dbReference type="SAM" id="Phobius"/>
    </source>
</evidence>
<feature type="transmembrane region" description="Helical" evidence="2">
    <location>
        <begin position="25"/>
        <end position="48"/>
    </location>
</feature>